<evidence type="ECO:0000259" key="1">
    <source>
        <dbReference type="PROSITE" id="PS51186"/>
    </source>
</evidence>
<dbReference type="GO" id="GO:0016747">
    <property type="term" value="F:acyltransferase activity, transferring groups other than amino-acyl groups"/>
    <property type="evidence" value="ECO:0007669"/>
    <property type="project" value="InterPro"/>
</dbReference>
<organism evidence="2 3">
    <name type="scientific">Mammaliicoccus sciuri</name>
    <name type="common">Staphylococcus sciuri</name>
    <dbReference type="NCBI Taxonomy" id="1296"/>
    <lineage>
        <taxon>Bacteria</taxon>
        <taxon>Bacillati</taxon>
        <taxon>Bacillota</taxon>
        <taxon>Bacilli</taxon>
        <taxon>Bacillales</taxon>
        <taxon>Staphylococcaceae</taxon>
        <taxon>Mammaliicoccus</taxon>
    </lineage>
</organism>
<dbReference type="InterPro" id="IPR016181">
    <property type="entry name" value="Acyl_CoA_acyltransferase"/>
</dbReference>
<dbReference type="EMBL" id="CP022046">
    <property type="protein sequence ID" value="ASE34944.1"/>
    <property type="molecule type" value="Genomic_DNA"/>
</dbReference>
<accession>A0AAI8GUI2</accession>
<feature type="domain" description="N-acetyltransferase" evidence="1">
    <location>
        <begin position="1"/>
        <end position="134"/>
    </location>
</feature>
<dbReference type="RefSeq" id="WP_058591674.1">
    <property type="nucleotide sequence ID" value="NZ_CP022046.2"/>
</dbReference>
<evidence type="ECO:0000313" key="3">
    <source>
        <dbReference type="Proteomes" id="UP000197058"/>
    </source>
</evidence>
<protein>
    <submittedName>
        <fullName evidence="2">N-acetyltransferase</fullName>
    </submittedName>
</protein>
<dbReference type="KEGG" id="sscu:CEP64_10155"/>
<dbReference type="Proteomes" id="UP000197058">
    <property type="component" value="Chromosome"/>
</dbReference>
<dbReference type="PROSITE" id="PS51186">
    <property type="entry name" value="GNAT"/>
    <property type="match status" value="1"/>
</dbReference>
<name>A0AAI8GUI2_MAMSC</name>
<gene>
    <name evidence="2" type="ORF">CEP64_10155</name>
</gene>
<dbReference type="Gene3D" id="3.40.630.30">
    <property type="match status" value="1"/>
</dbReference>
<dbReference type="InterPro" id="IPR000182">
    <property type="entry name" value="GNAT_dom"/>
</dbReference>
<reference evidence="3" key="1">
    <citation type="submission" date="2017-06" db="EMBL/GenBank/DDBJ databases">
        <title>FDA dAtabase for Regulatory Grade micrObial Sequences (FDA-ARGOS): Supporting development and validation of Infectious Disease Dx tests.</title>
        <authorList>
            <person name="Goldberg B."/>
            <person name="Campos J."/>
            <person name="Tallon L."/>
            <person name="Sadzewicz L."/>
            <person name="Sengamalay N."/>
            <person name="Ott S."/>
            <person name="Godinez A."/>
            <person name="Nagaraj S."/>
            <person name="Vavikolanu K."/>
            <person name="Nadendla S."/>
            <person name="George J."/>
            <person name="Geyer C."/>
            <person name="Sichtig H."/>
        </authorList>
    </citation>
    <scope>NUCLEOTIDE SEQUENCE [LARGE SCALE GENOMIC DNA]</scope>
    <source>
        <strain evidence="3">FDAARGOS_285</strain>
    </source>
</reference>
<evidence type="ECO:0000313" key="2">
    <source>
        <dbReference type="EMBL" id="ASE34944.1"/>
    </source>
</evidence>
<dbReference type="AlphaFoldDB" id="A0AAI8GUI2"/>
<sequence length="135" mass="15460">MKFNKIASVESNSIIRDLFQNILNIENIKDVEEYYSITENELYSVSNNERIVGLVGLISTEQEVVIKHIAIQSHIQNKGLGTEIINKIHQLFPKQKLVAETDNDAVGFYIKLGFKIISLGEKYPGIIRYKCIKEF</sequence>
<dbReference type="Pfam" id="PF13673">
    <property type="entry name" value="Acetyltransf_10"/>
    <property type="match status" value="1"/>
</dbReference>
<dbReference type="SUPFAM" id="SSF55729">
    <property type="entry name" value="Acyl-CoA N-acyltransferases (Nat)"/>
    <property type="match status" value="1"/>
</dbReference>
<proteinExistence type="predicted"/>